<evidence type="ECO:0000256" key="10">
    <source>
        <dbReference type="ARBA" id="ARBA00023012"/>
    </source>
</evidence>
<dbReference type="InterPro" id="IPR050428">
    <property type="entry name" value="TCS_sensor_his_kinase"/>
</dbReference>
<dbReference type="PANTHER" id="PTHR45436">
    <property type="entry name" value="SENSOR HISTIDINE KINASE YKOH"/>
    <property type="match status" value="1"/>
</dbReference>
<dbReference type="SMART" id="SM00387">
    <property type="entry name" value="HATPase_c"/>
    <property type="match status" value="1"/>
</dbReference>
<keyword evidence="11" id="KW-0472">Membrane</keyword>
<feature type="region of interest" description="Disordered" evidence="12">
    <location>
        <begin position="51"/>
        <end position="87"/>
    </location>
</feature>
<evidence type="ECO:0000313" key="14">
    <source>
        <dbReference type="Proteomes" id="UP000244384"/>
    </source>
</evidence>
<dbReference type="InterPro" id="IPR003594">
    <property type="entry name" value="HATPase_dom"/>
</dbReference>
<dbReference type="SMART" id="SM00304">
    <property type="entry name" value="HAMP"/>
    <property type="match status" value="1"/>
</dbReference>
<dbReference type="GO" id="GO:0005886">
    <property type="term" value="C:plasma membrane"/>
    <property type="evidence" value="ECO:0007669"/>
    <property type="project" value="UniProtKB-SubCell"/>
</dbReference>
<keyword evidence="14" id="KW-1185">Reference proteome</keyword>
<accession>A0A5F2EWM9</accession>
<dbReference type="CDD" id="cd00082">
    <property type="entry name" value="HisKA"/>
    <property type="match status" value="1"/>
</dbReference>
<dbReference type="SUPFAM" id="SSF55874">
    <property type="entry name" value="ATPase domain of HSP90 chaperone/DNA topoisomerase II/histidine kinase"/>
    <property type="match status" value="1"/>
</dbReference>
<comment type="catalytic activity">
    <reaction evidence="1">
        <text>ATP + protein L-histidine = ADP + protein N-phospho-L-histidine.</text>
        <dbReference type="EC" id="2.7.13.3"/>
    </reaction>
</comment>
<dbReference type="PANTHER" id="PTHR45436:SF5">
    <property type="entry name" value="SENSOR HISTIDINE KINASE TRCS"/>
    <property type="match status" value="1"/>
</dbReference>
<dbReference type="InterPro" id="IPR003660">
    <property type="entry name" value="HAMP_dom"/>
</dbReference>
<comment type="cofactor">
    <cofactor evidence="2">
        <name>a divalent metal cation</name>
        <dbReference type="ChEBI" id="CHEBI:60240"/>
    </cofactor>
</comment>
<dbReference type="Pfam" id="PF02518">
    <property type="entry name" value="HATPase_c"/>
    <property type="match status" value="1"/>
</dbReference>
<dbReference type="CDD" id="cd00075">
    <property type="entry name" value="HATPase"/>
    <property type="match status" value="1"/>
</dbReference>
<dbReference type="AlphaFoldDB" id="A0A2S0WNS6"/>
<evidence type="ECO:0000256" key="5">
    <source>
        <dbReference type="ARBA" id="ARBA00022553"/>
    </source>
</evidence>
<name>A0A2S0WNS6_9ACTN</name>
<evidence type="ECO:0000256" key="12">
    <source>
        <dbReference type="SAM" id="MobiDB-lite"/>
    </source>
</evidence>
<dbReference type="Pfam" id="PF00512">
    <property type="entry name" value="HisKA"/>
    <property type="match status" value="1"/>
</dbReference>
<dbReference type="SUPFAM" id="SSF47384">
    <property type="entry name" value="Homodimeric domain of signal transducing histidine kinase"/>
    <property type="match status" value="1"/>
</dbReference>
<feature type="compositionally biased region" description="Basic and acidic residues" evidence="12">
    <location>
        <begin position="51"/>
        <end position="75"/>
    </location>
</feature>
<dbReference type="InterPro" id="IPR004358">
    <property type="entry name" value="Sig_transdc_His_kin-like_C"/>
</dbReference>
<keyword evidence="9" id="KW-1133">Transmembrane helix</keyword>
<reference evidence="14" key="1">
    <citation type="submission" date="2018-01" db="EMBL/GenBank/DDBJ databases">
        <authorList>
            <person name="Li J."/>
        </authorList>
    </citation>
    <scope>NUCLEOTIDE SEQUENCE [LARGE SCALE GENOMIC DNA]</scope>
    <source>
        <strain evidence="14">592</strain>
    </source>
</reference>
<dbReference type="Gene3D" id="1.10.287.130">
    <property type="match status" value="1"/>
</dbReference>
<dbReference type="PRINTS" id="PR00344">
    <property type="entry name" value="BCTRLSENSOR"/>
</dbReference>
<gene>
    <name evidence="13" type="ORF">C3E78_12725</name>
</gene>
<dbReference type="PROSITE" id="PS50109">
    <property type="entry name" value="HIS_KIN"/>
    <property type="match status" value="1"/>
</dbReference>
<dbReference type="Gene3D" id="3.30.565.10">
    <property type="entry name" value="Histidine kinase-like ATPase, C-terminal domain"/>
    <property type="match status" value="1"/>
</dbReference>
<dbReference type="InterPro" id="IPR003661">
    <property type="entry name" value="HisK_dim/P_dom"/>
</dbReference>
<proteinExistence type="predicted"/>
<dbReference type="FunFam" id="3.30.565.10:FF:000006">
    <property type="entry name" value="Sensor histidine kinase WalK"/>
    <property type="match status" value="1"/>
</dbReference>
<accession>A0A2S0WNS6</accession>
<sequence>MRRLLPSSLTGRLILTSVALVAVVSVLVALAATLVMRSYLTGRLDDQLEQSKQRAQGEFRDKDPGFRPDGDDGRFCGEPPPLAQGQGAGSLTAIVTSDCFAGLVIPSSGKPRSLSRGALETLAAVKVDQQPRTIDVPALGSYRVVAATTAQGNKVVQALPTEDVDSTISSLIWWESLLALAGIAAAALAGRVLVRRQLQPLREVAATAHEVTAMPLSSGAVGEIVRVPGRLTDPTTEVGQVGEALNQLLGHVEAALDARHQSEQQARQFLADASHELRTPLSTIKGYAELGRRTGRADPDEVLAKVESEAGRMSTLVEDMLLLARLDAGRGVERRPVDLTRVVVEAVDDARVVDPERRWTIDVPAEPVTVPGDEQRLHQAVMNLLTNATRHTPPRTTVDVRVVAGDPVRLEVHDDGPGIDPDLLPTIFERFTRGDSSRTRASGGAGLGMSLVRAIMQAHGGDATVTSVPGDTTFTLTLPAD</sequence>
<dbReference type="InterPro" id="IPR036097">
    <property type="entry name" value="HisK_dim/P_sf"/>
</dbReference>
<dbReference type="SMART" id="SM00388">
    <property type="entry name" value="HisKA"/>
    <property type="match status" value="1"/>
</dbReference>
<evidence type="ECO:0000256" key="1">
    <source>
        <dbReference type="ARBA" id="ARBA00000085"/>
    </source>
</evidence>
<evidence type="ECO:0000256" key="9">
    <source>
        <dbReference type="ARBA" id="ARBA00022989"/>
    </source>
</evidence>
<dbReference type="EC" id="2.7.13.3" evidence="4"/>
<evidence type="ECO:0000256" key="8">
    <source>
        <dbReference type="ARBA" id="ARBA00022777"/>
    </source>
</evidence>
<evidence type="ECO:0000256" key="6">
    <source>
        <dbReference type="ARBA" id="ARBA00022679"/>
    </source>
</evidence>
<dbReference type="EMBL" id="CP026952">
    <property type="protein sequence ID" value="AWB92999.1"/>
    <property type="molecule type" value="Genomic_DNA"/>
</dbReference>
<evidence type="ECO:0000256" key="3">
    <source>
        <dbReference type="ARBA" id="ARBA00004236"/>
    </source>
</evidence>
<evidence type="ECO:0000256" key="4">
    <source>
        <dbReference type="ARBA" id="ARBA00012438"/>
    </source>
</evidence>
<keyword evidence="5" id="KW-0597">Phosphoprotein</keyword>
<dbReference type="OrthoDB" id="9786919at2"/>
<dbReference type="RefSeq" id="WP_108578940.1">
    <property type="nucleotide sequence ID" value="NZ_CP026952.1"/>
</dbReference>
<dbReference type="FunFam" id="1.10.287.130:FF:000001">
    <property type="entry name" value="Two-component sensor histidine kinase"/>
    <property type="match status" value="1"/>
</dbReference>
<protein>
    <recommendedName>
        <fullName evidence="4">histidine kinase</fullName>
        <ecNumber evidence="4">2.7.13.3</ecNumber>
    </recommendedName>
</protein>
<dbReference type="GO" id="GO:0000155">
    <property type="term" value="F:phosphorelay sensor kinase activity"/>
    <property type="evidence" value="ECO:0007669"/>
    <property type="project" value="InterPro"/>
</dbReference>
<organism evidence="13 14">
    <name type="scientific">Aeromicrobium chenweiae</name>
    <dbReference type="NCBI Taxonomy" id="2079793"/>
    <lineage>
        <taxon>Bacteria</taxon>
        <taxon>Bacillati</taxon>
        <taxon>Actinomycetota</taxon>
        <taxon>Actinomycetes</taxon>
        <taxon>Propionibacteriales</taxon>
        <taxon>Nocardioidaceae</taxon>
        <taxon>Aeromicrobium</taxon>
    </lineage>
</organism>
<evidence type="ECO:0000256" key="7">
    <source>
        <dbReference type="ARBA" id="ARBA00022692"/>
    </source>
</evidence>
<keyword evidence="7" id="KW-0812">Transmembrane</keyword>
<comment type="subcellular location">
    <subcellularLocation>
        <location evidence="3">Cell membrane</location>
    </subcellularLocation>
</comment>
<dbReference type="Proteomes" id="UP000244384">
    <property type="component" value="Chromosome"/>
</dbReference>
<keyword evidence="6" id="KW-0808">Transferase</keyword>
<dbReference type="KEGG" id="aez:C3E78_12725"/>
<dbReference type="InterPro" id="IPR036890">
    <property type="entry name" value="HATPase_C_sf"/>
</dbReference>
<evidence type="ECO:0000256" key="2">
    <source>
        <dbReference type="ARBA" id="ARBA00001968"/>
    </source>
</evidence>
<dbReference type="InterPro" id="IPR005467">
    <property type="entry name" value="His_kinase_dom"/>
</dbReference>
<keyword evidence="10" id="KW-0902">Two-component regulatory system</keyword>
<dbReference type="Gene3D" id="6.10.340.10">
    <property type="match status" value="1"/>
</dbReference>
<dbReference type="GO" id="GO:0005509">
    <property type="term" value="F:calcium ion binding"/>
    <property type="evidence" value="ECO:0007669"/>
    <property type="project" value="UniProtKB-ARBA"/>
</dbReference>
<keyword evidence="8 13" id="KW-0418">Kinase</keyword>
<dbReference type="PROSITE" id="PS50885">
    <property type="entry name" value="HAMP"/>
    <property type="match status" value="1"/>
</dbReference>
<evidence type="ECO:0000256" key="11">
    <source>
        <dbReference type="ARBA" id="ARBA00023136"/>
    </source>
</evidence>
<evidence type="ECO:0000313" key="13">
    <source>
        <dbReference type="EMBL" id="AWB92999.1"/>
    </source>
</evidence>